<name>A0ACC1AHI3_9ROSI</name>
<dbReference type="EMBL" id="CM047906">
    <property type="protein sequence ID" value="KAJ0085663.1"/>
    <property type="molecule type" value="Genomic_DNA"/>
</dbReference>
<sequence length="42" mass="5119">MLIYLFLYYINCMHLIMRLYIEALFSVKGTQAMFGSWNDNMY</sequence>
<reference evidence="2" key="1">
    <citation type="journal article" date="2023" name="G3 (Bethesda)">
        <title>Genome assembly and association tests identify interacting loci associated with vigor, precocity, and sex in interspecific pistachio rootstocks.</title>
        <authorList>
            <person name="Palmer W."/>
            <person name="Jacygrad E."/>
            <person name="Sagayaradj S."/>
            <person name="Cavanaugh K."/>
            <person name="Han R."/>
            <person name="Bertier L."/>
            <person name="Beede B."/>
            <person name="Kafkas S."/>
            <person name="Golino D."/>
            <person name="Preece J."/>
            <person name="Michelmore R."/>
        </authorList>
    </citation>
    <scope>NUCLEOTIDE SEQUENCE [LARGE SCALE GENOMIC DNA]</scope>
</reference>
<dbReference type="Proteomes" id="UP001164250">
    <property type="component" value="Chromosome 10"/>
</dbReference>
<evidence type="ECO:0000313" key="1">
    <source>
        <dbReference type="EMBL" id="KAJ0085663.1"/>
    </source>
</evidence>
<proteinExistence type="predicted"/>
<comment type="caution">
    <text evidence="1">The sequence shown here is derived from an EMBL/GenBank/DDBJ whole genome shotgun (WGS) entry which is preliminary data.</text>
</comment>
<keyword evidence="2" id="KW-1185">Reference proteome</keyword>
<protein>
    <submittedName>
        <fullName evidence="1">Uncharacterized protein</fullName>
    </submittedName>
</protein>
<organism evidence="1 2">
    <name type="scientific">Pistacia atlantica</name>
    <dbReference type="NCBI Taxonomy" id="434234"/>
    <lineage>
        <taxon>Eukaryota</taxon>
        <taxon>Viridiplantae</taxon>
        <taxon>Streptophyta</taxon>
        <taxon>Embryophyta</taxon>
        <taxon>Tracheophyta</taxon>
        <taxon>Spermatophyta</taxon>
        <taxon>Magnoliopsida</taxon>
        <taxon>eudicotyledons</taxon>
        <taxon>Gunneridae</taxon>
        <taxon>Pentapetalae</taxon>
        <taxon>rosids</taxon>
        <taxon>malvids</taxon>
        <taxon>Sapindales</taxon>
        <taxon>Anacardiaceae</taxon>
        <taxon>Pistacia</taxon>
    </lineage>
</organism>
<gene>
    <name evidence="1" type="ORF">Patl1_07397</name>
</gene>
<accession>A0ACC1AHI3</accession>
<evidence type="ECO:0000313" key="2">
    <source>
        <dbReference type="Proteomes" id="UP001164250"/>
    </source>
</evidence>